<feature type="compositionally biased region" description="Basic and acidic residues" evidence="2">
    <location>
        <begin position="362"/>
        <end position="371"/>
    </location>
</feature>
<feature type="compositionally biased region" description="Basic and acidic residues" evidence="2">
    <location>
        <begin position="389"/>
        <end position="398"/>
    </location>
</feature>
<feature type="compositionally biased region" description="Basic and acidic residues" evidence="2">
    <location>
        <begin position="310"/>
        <end position="319"/>
    </location>
</feature>
<dbReference type="Ensembl" id="ENSHCOT00000008106.1">
    <property type="protein sequence ID" value="ENSHCOP00000003811.1"/>
    <property type="gene ID" value="ENSHCOG00000000143.1"/>
</dbReference>
<dbReference type="Proteomes" id="UP000264820">
    <property type="component" value="Unplaced"/>
</dbReference>
<dbReference type="GO" id="GO:0005886">
    <property type="term" value="C:plasma membrane"/>
    <property type="evidence" value="ECO:0007669"/>
    <property type="project" value="TreeGrafter"/>
</dbReference>
<sequence>MSSKGVAEVGELRDANANISNMLSLADEKVSQSPGCRVKTPKDEASVKTAARNISSKRNNGARHLAPEPEKEAAVESLSVHKDKDGSSPKEPGHKRKHSISLQEPPELKESAETVPLFNSALPSTNSQGIDKTPVEKVSVDKVSVDKHQPVPLQTEPLSLPLVTQKVQEHPGSPTESHCKLYREASTMTSPRLPSTVVERGRDAEVQAVAATSCKAVSTSPSLLPFRLNAGTLEEAHSLGVVDRSDGSLGFHQIEPPMKIHLPPATERLTVEAEMCPSAAVDSKLGAKPKESTPTLSSIQPVYQINIEHSHRKEPENRNAADIPVTDSQKTDVPTRSGFADKAVTAHIKLSTPRNASSSTLEEAKGTKDSETETNSGKRQTEVEESDDEKQTRKSVHDVVWDEQGMTWEVYGASVDPESLGFAIQSHLQCKIKEQERKLIAQTSFRKSITGPDSPRAGKKSKRRQHNPFQSILRNVRHPNCCARPAPSAVLD</sequence>
<dbReference type="InterPro" id="IPR032745">
    <property type="entry name" value="GRIN_C"/>
</dbReference>
<dbReference type="PANTHER" id="PTHR15718:SF6">
    <property type="entry name" value="G PROTEIN-REGULATED INDUCER OF NEURITE OUTGROWTH 3"/>
    <property type="match status" value="1"/>
</dbReference>
<organism evidence="4 5">
    <name type="scientific">Hippocampus comes</name>
    <name type="common">Tiger tail seahorse</name>
    <dbReference type="NCBI Taxonomy" id="109280"/>
    <lineage>
        <taxon>Eukaryota</taxon>
        <taxon>Metazoa</taxon>
        <taxon>Chordata</taxon>
        <taxon>Craniata</taxon>
        <taxon>Vertebrata</taxon>
        <taxon>Euteleostomi</taxon>
        <taxon>Actinopterygii</taxon>
        <taxon>Neopterygii</taxon>
        <taxon>Teleostei</taxon>
        <taxon>Neoteleostei</taxon>
        <taxon>Acanthomorphata</taxon>
        <taxon>Syngnathiaria</taxon>
        <taxon>Syngnathiformes</taxon>
        <taxon>Syngnathoidei</taxon>
        <taxon>Syngnathidae</taxon>
        <taxon>Hippocampus</taxon>
    </lineage>
</organism>
<dbReference type="GeneTree" id="ENSGT00570000079168"/>
<dbReference type="STRING" id="109280.ENSHCOP00000003811"/>
<feature type="compositionally biased region" description="Basic and acidic residues" evidence="2">
    <location>
        <begin position="65"/>
        <end position="92"/>
    </location>
</feature>
<feature type="domain" description="G protein-regulated inducer of neurite outgrowth C-terminal" evidence="3">
    <location>
        <begin position="358"/>
        <end position="487"/>
    </location>
</feature>
<feature type="region of interest" description="Disordered" evidence="2">
    <location>
        <begin position="443"/>
        <end position="472"/>
    </location>
</feature>
<comment type="function">
    <text evidence="1">May be involved in neurite outgrowth.</text>
</comment>
<proteinExistence type="predicted"/>
<feature type="region of interest" description="Disordered" evidence="2">
    <location>
        <begin position="26"/>
        <end position="113"/>
    </location>
</feature>
<evidence type="ECO:0000259" key="3">
    <source>
        <dbReference type="Pfam" id="PF15235"/>
    </source>
</evidence>
<dbReference type="Pfam" id="PF15235">
    <property type="entry name" value="GRIN_C"/>
    <property type="match status" value="1"/>
</dbReference>
<dbReference type="PANTHER" id="PTHR15718">
    <property type="entry name" value="G PROTEIN-REGULATED INDUCER OF NEURITE OUTGROWTH C-TERMINAL DOMAIN-CONTAINING PROTEIN"/>
    <property type="match status" value="1"/>
</dbReference>
<keyword evidence="5" id="KW-1185">Reference proteome</keyword>
<evidence type="ECO:0000313" key="4">
    <source>
        <dbReference type="Ensembl" id="ENSHCOP00000003811.1"/>
    </source>
</evidence>
<feature type="compositionally biased region" description="Basic residues" evidence="2">
    <location>
        <begin position="457"/>
        <end position="466"/>
    </location>
</feature>
<accession>A0A3Q2XU70</accession>
<reference evidence="4" key="2">
    <citation type="submission" date="2025-09" db="UniProtKB">
        <authorList>
            <consortium name="Ensembl"/>
        </authorList>
    </citation>
    <scope>IDENTIFICATION</scope>
</reference>
<dbReference type="InterPro" id="IPR026646">
    <property type="entry name" value="GPRIN2-like/GPRIN3"/>
</dbReference>
<feature type="compositionally biased region" description="Polar residues" evidence="2">
    <location>
        <begin position="352"/>
        <end position="361"/>
    </location>
</feature>
<dbReference type="AlphaFoldDB" id="A0A3Q2XU70"/>
<reference evidence="4" key="1">
    <citation type="submission" date="2025-08" db="UniProtKB">
        <authorList>
            <consortium name="Ensembl"/>
        </authorList>
    </citation>
    <scope>IDENTIFICATION</scope>
</reference>
<evidence type="ECO:0000313" key="5">
    <source>
        <dbReference type="Proteomes" id="UP000264820"/>
    </source>
</evidence>
<evidence type="ECO:0000256" key="2">
    <source>
        <dbReference type="SAM" id="MobiDB-lite"/>
    </source>
</evidence>
<feature type="region of interest" description="Disordered" evidence="2">
    <location>
        <begin position="310"/>
        <end position="398"/>
    </location>
</feature>
<dbReference type="GO" id="GO:0031175">
    <property type="term" value="P:neuron projection development"/>
    <property type="evidence" value="ECO:0007669"/>
    <property type="project" value="TreeGrafter"/>
</dbReference>
<name>A0A3Q2XU70_HIPCM</name>
<evidence type="ECO:0000256" key="1">
    <source>
        <dbReference type="ARBA" id="ARBA00002358"/>
    </source>
</evidence>
<protein>
    <submittedName>
        <fullName evidence="4">GPRIN family member 3b</fullName>
    </submittedName>
</protein>